<feature type="transmembrane region" description="Helical" evidence="5">
    <location>
        <begin position="198"/>
        <end position="218"/>
    </location>
</feature>
<evidence type="ECO:0000256" key="4">
    <source>
        <dbReference type="ARBA" id="ARBA00023136"/>
    </source>
</evidence>
<feature type="transmembrane region" description="Helical" evidence="5">
    <location>
        <begin position="155"/>
        <end position="177"/>
    </location>
</feature>
<dbReference type="GO" id="GO:0016020">
    <property type="term" value="C:membrane"/>
    <property type="evidence" value="ECO:0007669"/>
    <property type="project" value="UniProtKB-SubCell"/>
</dbReference>
<gene>
    <name evidence="6" type="primary">ubiA</name>
    <name evidence="6" type="ORF">FK219_010450</name>
</gene>
<keyword evidence="7" id="KW-1185">Reference proteome</keyword>
<reference evidence="6 7" key="1">
    <citation type="submission" date="2019-06" db="EMBL/GenBank/DDBJ databases">
        <authorList>
            <person name="De-Chao Zhang Q."/>
        </authorList>
    </citation>
    <scope>NUCLEOTIDE SEQUENCE [LARGE SCALE GENOMIC DNA]</scope>
    <source>
        <strain evidence="6 7">KN1116</strain>
    </source>
</reference>
<sequence>MLTRARALLGSAHPGPSIVVTVVAGALGVVSGLPLERVALLGAVILANQLSVAWSNDSLDAERDRDAARADKPTVRGDISPRALLVWAVASAVVSIALSLLLGLAAAAAHLVFLASGWAYNAGLKRTFWATACYVVGFASLPLIVTLAREAPQPAAWWAIGIGGMLGLAAHVANVLPDLADDARHGIRSLPHALGARGSGVVALLALAIAAALGALGPPTLSPLGIAGLAASAVLLVAGLVVVARLPGSRALFRIIMASALTAVATLAGAGSAILG</sequence>
<protein>
    <submittedName>
        <fullName evidence="6">UbiA family prenyltransferase</fullName>
    </submittedName>
</protein>
<accession>A0A9E5JR78</accession>
<comment type="caution">
    <text evidence="6">The sequence shown here is derived from an EMBL/GenBank/DDBJ whole genome shotgun (WGS) entry which is preliminary data.</text>
</comment>
<comment type="subcellular location">
    <subcellularLocation>
        <location evidence="1">Membrane</location>
        <topology evidence="1">Multi-pass membrane protein</topology>
    </subcellularLocation>
</comment>
<evidence type="ECO:0000256" key="3">
    <source>
        <dbReference type="ARBA" id="ARBA00022989"/>
    </source>
</evidence>
<feature type="transmembrane region" description="Helical" evidence="5">
    <location>
        <begin position="12"/>
        <end position="31"/>
    </location>
</feature>
<feature type="transmembrane region" description="Helical" evidence="5">
    <location>
        <begin position="127"/>
        <end position="149"/>
    </location>
</feature>
<dbReference type="OrthoDB" id="3212588at2"/>
<dbReference type="InterPro" id="IPR000537">
    <property type="entry name" value="UbiA_prenyltransferase"/>
</dbReference>
<evidence type="ECO:0000313" key="6">
    <source>
        <dbReference type="EMBL" id="NHF63651.1"/>
    </source>
</evidence>
<dbReference type="InterPro" id="IPR044878">
    <property type="entry name" value="UbiA_sf"/>
</dbReference>
<evidence type="ECO:0000256" key="1">
    <source>
        <dbReference type="ARBA" id="ARBA00004141"/>
    </source>
</evidence>
<evidence type="ECO:0000256" key="2">
    <source>
        <dbReference type="ARBA" id="ARBA00022692"/>
    </source>
</evidence>
<name>A0A9E5JR78_9MICO</name>
<keyword evidence="3 5" id="KW-1133">Transmembrane helix</keyword>
<reference evidence="6 7" key="2">
    <citation type="submission" date="2020-03" db="EMBL/GenBank/DDBJ databases">
        <title>Chryseoglobus sp. isolated from a deep-sea seamount.</title>
        <authorList>
            <person name="Zhang D.-C."/>
        </authorList>
    </citation>
    <scope>NUCLEOTIDE SEQUENCE [LARGE SCALE GENOMIC DNA]</scope>
    <source>
        <strain evidence="6 7">KN1116</strain>
    </source>
</reference>
<keyword evidence="2 5" id="KW-0812">Transmembrane</keyword>
<dbReference type="AlphaFoldDB" id="A0A9E5JR78"/>
<dbReference type="Proteomes" id="UP000818266">
    <property type="component" value="Unassembled WGS sequence"/>
</dbReference>
<evidence type="ECO:0000256" key="5">
    <source>
        <dbReference type="SAM" id="Phobius"/>
    </source>
</evidence>
<evidence type="ECO:0000313" key="7">
    <source>
        <dbReference type="Proteomes" id="UP000818266"/>
    </source>
</evidence>
<proteinExistence type="predicted"/>
<organism evidence="6 7">
    <name type="scientific">Microcella pacifica</name>
    <dbReference type="NCBI Taxonomy" id="2591847"/>
    <lineage>
        <taxon>Bacteria</taxon>
        <taxon>Bacillati</taxon>
        <taxon>Actinomycetota</taxon>
        <taxon>Actinomycetes</taxon>
        <taxon>Micrococcales</taxon>
        <taxon>Microbacteriaceae</taxon>
        <taxon>Microcella</taxon>
    </lineage>
</organism>
<dbReference type="EMBL" id="VIKT02000018">
    <property type="protein sequence ID" value="NHF63651.1"/>
    <property type="molecule type" value="Genomic_DNA"/>
</dbReference>
<feature type="transmembrane region" description="Helical" evidence="5">
    <location>
        <begin position="251"/>
        <end position="275"/>
    </location>
</feature>
<dbReference type="Gene3D" id="1.10.357.140">
    <property type="entry name" value="UbiA prenyltransferase"/>
    <property type="match status" value="1"/>
</dbReference>
<keyword evidence="4 5" id="KW-0472">Membrane</keyword>
<dbReference type="Pfam" id="PF01040">
    <property type="entry name" value="UbiA"/>
    <property type="match status" value="1"/>
</dbReference>
<dbReference type="GO" id="GO:0016765">
    <property type="term" value="F:transferase activity, transferring alkyl or aryl (other than methyl) groups"/>
    <property type="evidence" value="ECO:0007669"/>
    <property type="project" value="InterPro"/>
</dbReference>
<feature type="transmembrane region" description="Helical" evidence="5">
    <location>
        <begin position="224"/>
        <end position="244"/>
    </location>
</feature>
<feature type="transmembrane region" description="Helical" evidence="5">
    <location>
        <begin position="84"/>
        <end position="115"/>
    </location>
</feature>
<dbReference type="RefSeq" id="WP_152582646.1">
    <property type="nucleotide sequence ID" value="NZ_VIKT02000018.1"/>
</dbReference>